<dbReference type="InterPro" id="IPR029099">
    <property type="entry name" value="Pribosyltran_N"/>
</dbReference>
<dbReference type="EC" id="2.7.6.1" evidence="1"/>
<evidence type="ECO:0000259" key="10">
    <source>
        <dbReference type="Pfam" id="PF13793"/>
    </source>
</evidence>
<dbReference type="CDD" id="cd06223">
    <property type="entry name" value="PRTases_typeI"/>
    <property type="match status" value="1"/>
</dbReference>
<keyword evidence="3" id="KW-0479">Metal-binding</keyword>
<feature type="domain" description="Ribose-phosphate pyrophosphokinase N-terminal" evidence="10">
    <location>
        <begin position="30"/>
        <end position="149"/>
    </location>
</feature>
<accession>A0A3G5A2U6</accession>
<keyword evidence="4" id="KW-0545">Nucleotide biosynthesis</keyword>
<evidence type="ECO:0000256" key="8">
    <source>
        <dbReference type="ARBA" id="ARBA00022842"/>
    </source>
</evidence>
<keyword evidence="2" id="KW-0808">Transferase</keyword>
<dbReference type="Pfam" id="PF13793">
    <property type="entry name" value="Pribosyltran_N"/>
    <property type="match status" value="1"/>
</dbReference>
<organism evidence="11">
    <name type="scientific">Faunusvirus sp</name>
    <dbReference type="NCBI Taxonomy" id="2487766"/>
    <lineage>
        <taxon>Viruses</taxon>
        <taxon>Varidnaviria</taxon>
        <taxon>Bamfordvirae</taxon>
        <taxon>Nucleocytoviricota</taxon>
        <taxon>Megaviricetes</taxon>
        <taxon>Imitervirales</taxon>
        <taxon>Mimiviridae</taxon>
    </lineage>
</organism>
<keyword evidence="8" id="KW-0460">Magnesium</keyword>
<dbReference type="GO" id="GO:0006164">
    <property type="term" value="P:purine nucleotide biosynthetic process"/>
    <property type="evidence" value="ECO:0007669"/>
    <property type="project" value="TreeGrafter"/>
</dbReference>
<evidence type="ECO:0000256" key="2">
    <source>
        <dbReference type="ARBA" id="ARBA00022679"/>
    </source>
</evidence>
<dbReference type="Gene3D" id="3.40.50.2020">
    <property type="match status" value="2"/>
</dbReference>
<dbReference type="PANTHER" id="PTHR10210:SF32">
    <property type="entry name" value="RIBOSE-PHOSPHATE PYROPHOSPHOKINASE 2"/>
    <property type="match status" value="1"/>
</dbReference>
<dbReference type="GO" id="GO:0005524">
    <property type="term" value="F:ATP binding"/>
    <property type="evidence" value="ECO:0007669"/>
    <property type="project" value="UniProtKB-KW"/>
</dbReference>
<dbReference type="InterPro" id="IPR000836">
    <property type="entry name" value="PRTase_dom"/>
</dbReference>
<dbReference type="InterPro" id="IPR005946">
    <property type="entry name" value="Rib-P_diPkinase"/>
</dbReference>
<dbReference type="Pfam" id="PF14572">
    <property type="entry name" value="Pribosyl_synth"/>
    <property type="match status" value="1"/>
</dbReference>
<keyword evidence="5" id="KW-0547">Nucleotide-binding</keyword>
<sequence length="360" mass="40212">MSDHLTMFAAMAHIAKSVETKGSDLKSKIALVAGESNPVLFDKIANRLNLNLTATDFTQFSNGEFNGKLNESIRDKQIYILQTCGADYKSKSVNDYFVQLLLMVNACKLSGGRRITVIIPTFPYSRSDKRDHRGSIGAQMAFTALSALGVKRFISMDLHSGQLQGFSKETIDNLFCKNIFIEYLTNSVFVDDKKNKLTIDEINKKYILVAPDLGSSKRIEAYAKQLNMNHTLMNKHRDYTTKNRVESTIIIDHECIYDKTVILIDDMVDTMGTMVAATNTLMKHKARDVIIIATHGVLSGPAISRINETKDIIKVIVSNSIPQDERQGKCDKLEVVDTSALFAEVIERLHSGTSISELFD</sequence>
<gene>
    <name evidence="11" type="ORF">Faunusvirus54_3</name>
</gene>
<evidence type="ECO:0000256" key="9">
    <source>
        <dbReference type="ARBA" id="ARBA00049535"/>
    </source>
</evidence>
<protein>
    <recommendedName>
        <fullName evidence="1">ribose-phosphate diphosphokinase</fullName>
        <ecNumber evidence="1">2.7.6.1</ecNumber>
    </recommendedName>
</protein>
<dbReference type="SMART" id="SM01400">
    <property type="entry name" value="Pribosyltran_N"/>
    <property type="match status" value="1"/>
</dbReference>
<evidence type="ECO:0000256" key="3">
    <source>
        <dbReference type="ARBA" id="ARBA00022723"/>
    </source>
</evidence>
<dbReference type="PANTHER" id="PTHR10210">
    <property type="entry name" value="RIBOSE-PHOSPHATE DIPHOSPHOKINASE FAMILY MEMBER"/>
    <property type="match status" value="1"/>
</dbReference>
<dbReference type="GO" id="GO:0006015">
    <property type="term" value="P:5-phosphoribose 1-diphosphate biosynthetic process"/>
    <property type="evidence" value="ECO:0007669"/>
    <property type="project" value="TreeGrafter"/>
</dbReference>
<dbReference type="FunFam" id="3.40.50.2020:FF:000007">
    <property type="entry name" value="Ribose-phosphate pyrophosphokinase"/>
    <property type="match status" value="1"/>
</dbReference>
<evidence type="ECO:0000256" key="5">
    <source>
        <dbReference type="ARBA" id="ARBA00022741"/>
    </source>
</evidence>
<evidence type="ECO:0000256" key="4">
    <source>
        <dbReference type="ARBA" id="ARBA00022727"/>
    </source>
</evidence>
<dbReference type="EMBL" id="MK072185">
    <property type="protein sequence ID" value="AYV79799.1"/>
    <property type="molecule type" value="Genomic_DNA"/>
</dbReference>
<evidence type="ECO:0000256" key="1">
    <source>
        <dbReference type="ARBA" id="ARBA00013247"/>
    </source>
</evidence>
<evidence type="ECO:0000313" key="11">
    <source>
        <dbReference type="EMBL" id="AYV79799.1"/>
    </source>
</evidence>
<keyword evidence="7" id="KW-0067">ATP-binding</keyword>
<dbReference type="GO" id="GO:0000287">
    <property type="term" value="F:magnesium ion binding"/>
    <property type="evidence" value="ECO:0007669"/>
    <property type="project" value="InterPro"/>
</dbReference>
<comment type="catalytic activity">
    <reaction evidence="9">
        <text>D-ribose 5-phosphate + ATP = 5-phospho-alpha-D-ribose 1-diphosphate + AMP + H(+)</text>
        <dbReference type="Rhea" id="RHEA:15609"/>
        <dbReference type="ChEBI" id="CHEBI:15378"/>
        <dbReference type="ChEBI" id="CHEBI:30616"/>
        <dbReference type="ChEBI" id="CHEBI:58017"/>
        <dbReference type="ChEBI" id="CHEBI:78346"/>
        <dbReference type="ChEBI" id="CHEBI:456215"/>
        <dbReference type="EC" id="2.7.6.1"/>
    </reaction>
</comment>
<evidence type="ECO:0000256" key="7">
    <source>
        <dbReference type="ARBA" id="ARBA00022840"/>
    </source>
</evidence>
<dbReference type="GO" id="GO:0016301">
    <property type="term" value="F:kinase activity"/>
    <property type="evidence" value="ECO:0007669"/>
    <property type="project" value="UniProtKB-KW"/>
</dbReference>
<evidence type="ECO:0000256" key="6">
    <source>
        <dbReference type="ARBA" id="ARBA00022777"/>
    </source>
</evidence>
<dbReference type="NCBIfam" id="TIGR01251">
    <property type="entry name" value="ribP_PPkin"/>
    <property type="match status" value="1"/>
</dbReference>
<reference evidence="11" key="1">
    <citation type="submission" date="2018-10" db="EMBL/GenBank/DDBJ databases">
        <title>Hidden diversity of soil giant viruses.</title>
        <authorList>
            <person name="Schulz F."/>
            <person name="Alteio L."/>
            <person name="Goudeau D."/>
            <person name="Ryan E.M."/>
            <person name="Malmstrom R.R."/>
            <person name="Blanchard J."/>
            <person name="Woyke T."/>
        </authorList>
    </citation>
    <scope>NUCLEOTIDE SEQUENCE</scope>
    <source>
        <strain evidence="11">FNV1</strain>
    </source>
</reference>
<keyword evidence="6" id="KW-0418">Kinase</keyword>
<dbReference type="GO" id="GO:0004749">
    <property type="term" value="F:ribose phosphate diphosphokinase activity"/>
    <property type="evidence" value="ECO:0007669"/>
    <property type="project" value="UniProtKB-EC"/>
</dbReference>
<dbReference type="InterPro" id="IPR029057">
    <property type="entry name" value="PRTase-like"/>
</dbReference>
<name>A0A3G5A2U6_9VIRU</name>
<proteinExistence type="predicted"/>
<dbReference type="SUPFAM" id="SSF53271">
    <property type="entry name" value="PRTase-like"/>
    <property type="match status" value="2"/>
</dbReference>
<dbReference type="GO" id="GO:0002189">
    <property type="term" value="C:ribose phosphate diphosphokinase complex"/>
    <property type="evidence" value="ECO:0007669"/>
    <property type="project" value="TreeGrafter"/>
</dbReference>